<keyword evidence="4" id="KW-1185">Reference proteome</keyword>
<protein>
    <submittedName>
        <fullName evidence="3">SRPBCC domain-containing protein</fullName>
    </submittedName>
</protein>
<dbReference type="Proteomes" id="UP000830583">
    <property type="component" value="Chromosome"/>
</dbReference>
<dbReference type="SUPFAM" id="SSF55961">
    <property type="entry name" value="Bet v1-like"/>
    <property type="match status" value="1"/>
</dbReference>
<dbReference type="RefSeq" id="WP_248436489.1">
    <property type="nucleotide sequence ID" value="NZ_CP096205.1"/>
</dbReference>
<dbReference type="Pfam" id="PF08327">
    <property type="entry name" value="AHSA1"/>
    <property type="match status" value="1"/>
</dbReference>
<evidence type="ECO:0000256" key="1">
    <source>
        <dbReference type="ARBA" id="ARBA00006817"/>
    </source>
</evidence>
<dbReference type="Gene3D" id="3.30.530.20">
    <property type="match status" value="1"/>
</dbReference>
<accession>A0ABY4KIG0</accession>
<reference evidence="3" key="1">
    <citation type="submission" date="2022-04" db="EMBL/GenBank/DDBJ databases">
        <title>Consumption of N2O by Flavobacterium azooxidireducens sp. nov. isolated from Decomposing Leaf Litter of Phragmites australis (Cav.).</title>
        <authorList>
            <person name="Behrendt U."/>
            <person name="Spanner T."/>
            <person name="Augustin J."/>
            <person name="Horn M.A."/>
            <person name="Kolb S."/>
            <person name="Ulrich A."/>
        </authorList>
    </citation>
    <scope>NUCLEOTIDE SEQUENCE</scope>
    <source>
        <strain evidence="3">IGB 4-14</strain>
    </source>
</reference>
<dbReference type="EMBL" id="CP096205">
    <property type="protein sequence ID" value="UPQ80598.1"/>
    <property type="molecule type" value="Genomic_DNA"/>
</dbReference>
<dbReference type="InterPro" id="IPR023393">
    <property type="entry name" value="START-like_dom_sf"/>
</dbReference>
<organism evidence="3 4">
    <name type="scientific">Flavobacterium azooxidireducens</name>
    <dbReference type="NCBI Taxonomy" id="1871076"/>
    <lineage>
        <taxon>Bacteria</taxon>
        <taxon>Pseudomonadati</taxon>
        <taxon>Bacteroidota</taxon>
        <taxon>Flavobacteriia</taxon>
        <taxon>Flavobacteriales</taxon>
        <taxon>Flavobacteriaceae</taxon>
        <taxon>Flavobacterium</taxon>
    </lineage>
</organism>
<evidence type="ECO:0000313" key="3">
    <source>
        <dbReference type="EMBL" id="UPQ80598.1"/>
    </source>
</evidence>
<gene>
    <name evidence="3" type="ORF">M0M57_07095</name>
</gene>
<evidence type="ECO:0000259" key="2">
    <source>
        <dbReference type="Pfam" id="PF08327"/>
    </source>
</evidence>
<dbReference type="InterPro" id="IPR013538">
    <property type="entry name" value="ASHA1/2-like_C"/>
</dbReference>
<comment type="similarity">
    <text evidence="1">Belongs to the AHA1 family.</text>
</comment>
<name>A0ABY4KIG0_9FLAO</name>
<proteinExistence type="inferred from homology"/>
<feature type="domain" description="Activator of Hsp90 ATPase homologue 1/2-like C-terminal" evidence="2">
    <location>
        <begin position="11"/>
        <end position="146"/>
    </location>
</feature>
<evidence type="ECO:0000313" key="4">
    <source>
        <dbReference type="Proteomes" id="UP000830583"/>
    </source>
</evidence>
<sequence length="148" mass="16660">MKKLNYSTEIKAPAAKVYTTMIAKPTYEQWTDAFNPGSTYEGSWNKGDKIYFIGFGEDGKKGGMVSRIAENIPNQFISIHHLGILDGDKEILDGPEVEGWGDALENYSFSENNGITTVSVEMDTKEDYVDYFNETWPKALNILKKLSE</sequence>